<evidence type="ECO:0008006" key="3">
    <source>
        <dbReference type="Google" id="ProtNLM"/>
    </source>
</evidence>
<keyword evidence="2" id="KW-1185">Reference proteome</keyword>
<dbReference type="Proteomes" id="UP000708208">
    <property type="component" value="Unassembled WGS sequence"/>
</dbReference>
<protein>
    <recommendedName>
        <fullName evidence="3">CRAL-TRIO domain-containing protein</fullName>
    </recommendedName>
</protein>
<dbReference type="EMBL" id="CAJVCH010530186">
    <property type="protein sequence ID" value="CAG7823656.1"/>
    <property type="molecule type" value="Genomic_DNA"/>
</dbReference>
<accession>A0A8J2KZL6</accession>
<name>A0A8J2KZL6_9HEXA</name>
<organism evidence="1 2">
    <name type="scientific">Allacma fusca</name>
    <dbReference type="NCBI Taxonomy" id="39272"/>
    <lineage>
        <taxon>Eukaryota</taxon>
        <taxon>Metazoa</taxon>
        <taxon>Ecdysozoa</taxon>
        <taxon>Arthropoda</taxon>
        <taxon>Hexapoda</taxon>
        <taxon>Collembola</taxon>
        <taxon>Symphypleona</taxon>
        <taxon>Sminthuridae</taxon>
        <taxon>Allacma</taxon>
    </lineage>
</organism>
<dbReference type="AlphaFoldDB" id="A0A8J2KZL6"/>
<sequence>CKAYVLFPDLNYLLRVHGKWENFYQNLAYGFILNVNFVVDQLTYLMKRLSPRFLGKFEFYGTDKNKFIPQLLRKLPLSALPLPYKPDEKYATPVEFY</sequence>
<proteinExistence type="predicted"/>
<reference evidence="1" key="1">
    <citation type="submission" date="2021-06" db="EMBL/GenBank/DDBJ databases">
        <authorList>
            <person name="Hodson N. C."/>
            <person name="Mongue J. A."/>
            <person name="Jaron S. K."/>
        </authorList>
    </citation>
    <scope>NUCLEOTIDE SEQUENCE</scope>
</reference>
<evidence type="ECO:0000313" key="2">
    <source>
        <dbReference type="Proteomes" id="UP000708208"/>
    </source>
</evidence>
<evidence type="ECO:0000313" key="1">
    <source>
        <dbReference type="EMBL" id="CAG7823656.1"/>
    </source>
</evidence>
<feature type="non-terminal residue" evidence="1">
    <location>
        <position position="97"/>
    </location>
</feature>
<gene>
    <name evidence="1" type="ORF">AFUS01_LOCUS33858</name>
</gene>
<comment type="caution">
    <text evidence="1">The sequence shown here is derived from an EMBL/GenBank/DDBJ whole genome shotgun (WGS) entry which is preliminary data.</text>
</comment>